<accession>A0A518BDT5</accession>
<evidence type="ECO:0000256" key="1">
    <source>
        <dbReference type="SAM" id="SignalP"/>
    </source>
</evidence>
<dbReference type="KEGG" id="pbap:Pla133_02080"/>
<evidence type="ECO:0000313" key="2">
    <source>
        <dbReference type="EMBL" id="QDU65144.1"/>
    </source>
</evidence>
<feature type="signal peptide" evidence="1">
    <location>
        <begin position="1"/>
        <end position="25"/>
    </location>
</feature>
<organism evidence="2 3">
    <name type="scientific">Engelhardtia mirabilis</name>
    <dbReference type="NCBI Taxonomy" id="2528011"/>
    <lineage>
        <taxon>Bacteria</taxon>
        <taxon>Pseudomonadati</taxon>
        <taxon>Planctomycetota</taxon>
        <taxon>Planctomycetia</taxon>
        <taxon>Planctomycetia incertae sedis</taxon>
        <taxon>Engelhardtia</taxon>
    </lineage>
</organism>
<gene>
    <name evidence="2" type="ORF">Pla133_02080</name>
</gene>
<reference evidence="2 3" key="1">
    <citation type="submission" date="2019-02" db="EMBL/GenBank/DDBJ databases">
        <title>Deep-cultivation of Planctomycetes and their phenomic and genomic characterization uncovers novel biology.</title>
        <authorList>
            <person name="Wiegand S."/>
            <person name="Jogler M."/>
            <person name="Boedeker C."/>
            <person name="Pinto D."/>
            <person name="Vollmers J."/>
            <person name="Rivas-Marin E."/>
            <person name="Kohn T."/>
            <person name="Peeters S.H."/>
            <person name="Heuer A."/>
            <person name="Rast P."/>
            <person name="Oberbeckmann S."/>
            <person name="Bunk B."/>
            <person name="Jeske O."/>
            <person name="Meyerdierks A."/>
            <person name="Storesund J.E."/>
            <person name="Kallscheuer N."/>
            <person name="Luecker S."/>
            <person name="Lage O.M."/>
            <person name="Pohl T."/>
            <person name="Merkel B.J."/>
            <person name="Hornburger P."/>
            <person name="Mueller R.-W."/>
            <person name="Bruemmer F."/>
            <person name="Labrenz M."/>
            <person name="Spormann A.M."/>
            <person name="Op den Camp H."/>
            <person name="Overmann J."/>
            <person name="Amann R."/>
            <person name="Jetten M.S.M."/>
            <person name="Mascher T."/>
            <person name="Medema M.H."/>
            <person name="Devos D.P."/>
            <person name="Kaster A.-K."/>
            <person name="Ovreas L."/>
            <person name="Rohde M."/>
            <person name="Galperin M.Y."/>
            <person name="Jogler C."/>
        </authorList>
    </citation>
    <scope>NUCLEOTIDE SEQUENCE [LARGE SCALE GENOMIC DNA]</scope>
    <source>
        <strain evidence="2 3">Pla133</strain>
    </source>
</reference>
<dbReference type="AlphaFoldDB" id="A0A518BDT5"/>
<keyword evidence="1" id="KW-0732">Signal</keyword>
<keyword evidence="3" id="KW-1185">Reference proteome</keyword>
<dbReference type="EMBL" id="CP036287">
    <property type="protein sequence ID" value="QDU65144.1"/>
    <property type="molecule type" value="Genomic_DNA"/>
</dbReference>
<sequence length="280" mass="28098" precursor="true">MNHAIKLAAATLSAALIVPAAVALAPGWMPGTAIAMGQSDLKGGTVKLGEVDPAAIPTAGPHAAGSICNAIPIGPTVTGLTYSIERGSAGTVTVAGRSAVPFSATGTAHVTLPAGGGLRGGQCADYAIEDLVGDGTGENLVLAATPSFNLAVGSTSIEVNGLPVYRFDALSDLARNGIAELYHAGALALLFNDDPTERITRIDGSVSFPGASSATLTGLHLLEADGDPVPNTSVSISDGEFAITGFAALDPEDWYQVVLVLSAPLAGEPMRLQLQGTFAP</sequence>
<dbReference type="Proteomes" id="UP000316921">
    <property type="component" value="Chromosome"/>
</dbReference>
<name>A0A518BDT5_9BACT</name>
<protein>
    <recommendedName>
        <fullName evidence="4">DUF4397 domain-containing protein</fullName>
    </recommendedName>
</protein>
<evidence type="ECO:0000313" key="3">
    <source>
        <dbReference type="Proteomes" id="UP000316921"/>
    </source>
</evidence>
<feature type="chain" id="PRO_5021753121" description="DUF4397 domain-containing protein" evidence="1">
    <location>
        <begin position="26"/>
        <end position="280"/>
    </location>
</feature>
<evidence type="ECO:0008006" key="4">
    <source>
        <dbReference type="Google" id="ProtNLM"/>
    </source>
</evidence>
<proteinExistence type="predicted"/>